<evidence type="ECO:0000256" key="2">
    <source>
        <dbReference type="ARBA" id="ARBA00022490"/>
    </source>
</evidence>
<keyword evidence="12" id="KW-1185">Reference proteome</keyword>
<dbReference type="InterPro" id="IPR003698">
    <property type="entry name" value="Lipoyl_synth"/>
</dbReference>
<comment type="catalytic activity">
    <reaction evidence="8 9">
        <text>[[Fe-S] cluster scaffold protein carrying a second [4Fe-4S](2+) cluster] + N(6)-octanoyl-L-lysyl-[protein] + 2 oxidized [2Fe-2S]-[ferredoxin] + 2 S-adenosyl-L-methionine + 4 H(+) = [[Fe-S] cluster scaffold protein] + N(6)-[(R)-dihydrolipoyl]-L-lysyl-[protein] + 4 Fe(3+) + 2 hydrogen sulfide + 2 5'-deoxyadenosine + 2 L-methionine + 2 reduced [2Fe-2S]-[ferredoxin]</text>
        <dbReference type="Rhea" id="RHEA:16585"/>
        <dbReference type="Rhea" id="RHEA-COMP:9928"/>
        <dbReference type="Rhea" id="RHEA-COMP:10000"/>
        <dbReference type="Rhea" id="RHEA-COMP:10001"/>
        <dbReference type="Rhea" id="RHEA-COMP:10475"/>
        <dbReference type="Rhea" id="RHEA-COMP:14568"/>
        <dbReference type="Rhea" id="RHEA-COMP:14569"/>
        <dbReference type="ChEBI" id="CHEBI:15378"/>
        <dbReference type="ChEBI" id="CHEBI:17319"/>
        <dbReference type="ChEBI" id="CHEBI:29034"/>
        <dbReference type="ChEBI" id="CHEBI:29919"/>
        <dbReference type="ChEBI" id="CHEBI:33722"/>
        <dbReference type="ChEBI" id="CHEBI:33737"/>
        <dbReference type="ChEBI" id="CHEBI:33738"/>
        <dbReference type="ChEBI" id="CHEBI:57844"/>
        <dbReference type="ChEBI" id="CHEBI:59789"/>
        <dbReference type="ChEBI" id="CHEBI:78809"/>
        <dbReference type="ChEBI" id="CHEBI:83100"/>
        <dbReference type="EC" id="2.8.1.8"/>
    </reaction>
</comment>
<dbReference type="GO" id="GO:0005737">
    <property type="term" value="C:cytoplasm"/>
    <property type="evidence" value="ECO:0007669"/>
    <property type="project" value="UniProtKB-SubCell"/>
</dbReference>
<keyword evidence="1 9" id="KW-0004">4Fe-4S</keyword>
<feature type="binding site" evidence="9">
    <location>
        <position position="88"/>
    </location>
    <ligand>
        <name>[4Fe-4S] cluster</name>
        <dbReference type="ChEBI" id="CHEBI:49883"/>
        <label>2</label>
        <note>4Fe-4S-S-AdoMet</note>
    </ligand>
</feature>
<dbReference type="InterPro" id="IPR007197">
    <property type="entry name" value="rSAM"/>
</dbReference>
<dbReference type="GO" id="GO:0016992">
    <property type="term" value="F:lipoate synthase activity"/>
    <property type="evidence" value="ECO:0007669"/>
    <property type="project" value="UniProtKB-UniRule"/>
</dbReference>
<keyword evidence="4 9" id="KW-0949">S-adenosyl-L-methionine</keyword>
<keyword evidence="7 9" id="KW-0411">Iron-sulfur</keyword>
<dbReference type="NCBIfam" id="TIGR00510">
    <property type="entry name" value="lipA"/>
    <property type="match status" value="1"/>
</dbReference>
<dbReference type="PANTHER" id="PTHR10949">
    <property type="entry name" value="LIPOYL SYNTHASE"/>
    <property type="match status" value="1"/>
</dbReference>
<dbReference type="GO" id="GO:0051539">
    <property type="term" value="F:4 iron, 4 sulfur cluster binding"/>
    <property type="evidence" value="ECO:0007669"/>
    <property type="project" value="UniProtKB-UniRule"/>
</dbReference>
<evidence type="ECO:0000256" key="4">
    <source>
        <dbReference type="ARBA" id="ARBA00022691"/>
    </source>
</evidence>
<dbReference type="Proteomes" id="UP000295221">
    <property type="component" value="Unassembled WGS sequence"/>
</dbReference>
<feature type="binding site" evidence="9">
    <location>
        <position position="81"/>
    </location>
    <ligand>
        <name>[4Fe-4S] cluster</name>
        <dbReference type="ChEBI" id="CHEBI:49883"/>
        <label>2</label>
        <note>4Fe-4S-S-AdoMet</note>
    </ligand>
</feature>
<dbReference type="SUPFAM" id="SSF102114">
    <property type="entry name" value="Radical SAM enzymes"/>
    <property type="match status" value="1"/>
</dbReference>
<feature type="binding site" evidence="9">
    <location>
        <position position="66"/>
    </location>
    <ligand>
        <name>[4Fe-4S] cluster</name>
        <dbReference type="ChEBI" id="CHEBI:49883"/>
        <label>1</label>
    </ligand>
</feature>
<accession>A0A4R2GRL0</accession>
<feature type="binding site" evidence="9">
    <location>
        <position position="292"/>
    </location>
    <ligand>
        <name>[4Fe-4S] cluster</name>
        <dbReference type="ChEBI" id="CHEBI:49883"/>
        <label>1</label>
    </ligand>
</feature>
<dbReference type="Pfam" id="PF04055">
    <property type="entry name" value="Radical_SAM"/>
    <property type="match status" value="1"/>
</dbReference>
<feature type="binding site" evidence="9">
    <location>
        <position position="55"/>
    </location>
    <ligand>
        <name>[4Fe-4S] cluster</name>
        <dbReference type="ChEBI" id="CHEBI:49883"/>
        <label>1</label>
    </ligand>
</feature>
<comment type="caution">
    <text evidence="11">The sequence shown here is derived from an EMBL/GenBank/DDBJ whole genome shotgun (WGS) entry which is preliminary data.</text>
</comment>
<dbReference type="PANTHER" id="PTHR10949:SF0">
    <property type="entry name" value="LIPOYL SYNTHASE, MITOCHONDRIAL"/>
    <property type="match status" value="1"/>
</dbReference>
<name>A0A4R2GRL0_9BACT</name>
<proteinExistence type="inferred from homology"/>
<comment type="function">
    <text evidence="9">Catalyzes the radical-mediated insertion of two sulfur atoms into the C-6 and C-8 positions of the octanoyl moiety bound to the lipoyl domains of lipoate-dependent enzymes, thereby converting the octanoylated domains into lipoylated derivatives.</text>
</comment>
<dbReference type="PIRSF" id="PIRSF005963">
    <property type="entry name" value="Lipoyl_synth"/>
    <property type="match status" value="1"/>
</dbReference>
<evidence type="ECO:0000256" key="8">
    <source>
        <dbReference type="ARBA" id="ARBA00047326"/>
    </source>
</evidence>
<dbReference type="PROSITE" id="PS51918">
    <property type="entry name" value="RADICAL_SAM"/>
    <property type="match status" value="1"/>
</dbReference>
<organism evidence="11 12">
    <name type="scientific">Natronoflexus pectinivorans</name>
    <dbReference type="NCBI Taxonomy" id="682526"/>
    <lineage>
        <taxon>Bacteria</taxon>
        <taxon>Pseudomonadati</taxon>
        <taxon>Bacteroidota</taxon>
        <taxon>Bacteroidia</taxon>
        <taxon>Marinilabiliales</taxon>
        <taxon>Marinilabiliaceae</taxon>
        <taxon>Natronoflexus</taxon>
    </lineage>
</organism>
<dbReference type="AlphaFoldDB" id="A0A4R2GRL0"/>
<keyword evidence="3 9" id="KW-0808">Transferase</keyword>
<feature type="binding site" evidence="9">
    <location>
        <position position="85"/>
    </location>
    <ligand>
        <name>[4Fe-4S] cluster</name>
        <dbReference type="ChEBI" id="CHEBI:49883"/>
        <label>2</label>
        <note>4Fe-4S-S-AdoMet</note>
    </ligand>
</feature>
<evidence type="ECO:0000313" key="12">
    <source>
        <dbReference type="Proteomes" id="UP000295221"/>
    </source>
</evidence>
<dbReference type="InterPro" id="IPR058240">
    <property type="entry name" value="rSAM_sf"/>
</dbReference>
<comment type="subcellular location">
    <subcellularLocation>
        <location evidence="9">Cytoplasm</location>
    </subcellularLocation>
</comment>
<dbReference type="InterPro" id="IPR013785">
    <property type="entry name" value="Aldolase_TIM"/>
</dbReference>
<evidence type="ECO:0000256" key="7">
    <source>
        <dbReference type="ARBA" id="ARBA00023014"/>
    </source>
</evidence>
<evidence type="ECO:0000313" key="11">
    <source>
        <dbReference type="EMBL" id="TCO10786.1"/>
    </source>
</evidence>
<dbReference type="InterPro" id="IPR006638">
    <property type="entry name" value="Elp3/MiaA/NifB-like_rSAM"/>
</dbReference>
<evidence type="ECO:0000256" key="9">
    <source>
        <dbReference type="HAMAP-Rule" id="MF_00206"/>
    </source>
</evidence>
<comment type="similarity">
    <text evidence="9">Belongs to the radical SAM superfamily. Lipoyl synthase family.</text>
</comment>
<dbReference type="UniPathway" id="UPA00538">
    <property type="reaction ID" value="UER00593"/>
</dbReference>
<dbReference type="SFLD" id="SFLDS00029">
    <property type="entry name" value="Radical_SAM"/>
    <property type="match status" value="1"/>
</dbReference>
<evidence type="ECO:0000256" key="5">
    <source>
        <dbReference type="ARBA" id="ARBA00022723"/>
    </source>
</evidence>
<dbReference type="NCBIfam" id="NF004019">
    <property type="entry name" value="PRK05481.1"/>
    <property type="match status" value="1"/>
</dbReference>
<dbReference type="Gene3D" id="3.20.20.70">
    <property type="entry name" value="Aldolase class I"/>
    <property type="match status" value="1"/>
</dbReference>
<feature type="domain" description="Radical SAM core" evidence="10">
    <location>
        <begin position="67"/>
        <end position="281"/>
    </location>
</feature>
<sequence length="304" mass="34109">MLVFNGLSKTTTSTKMVKIQRRISKPDWLKIQLPNTSEYSWMHKTIRDHKLHTICTSGKCPNAAECWGAGTATFMILGDTCTRACKFCNVKTGKPDPVDFKEPFRIARSIQIMKIKHAVITSVDRDDLPDGGAGVWVDTIKKVKEVNPGITMEVLIPDFQGMTNLVDRIIEAEPEVISHNVETVRRLTPQIRSRAKYDVSLDVLKHIAGRGVVAKSGIMLGLGETQEEVLETMDDLVNQGVKVLTIGQYLQPSAVHLEVQEYITPEQFKFYEIEGLKKGFKFVESGPLVRSSYHAEKHINALKE</sequence>
<evidence type="ECO:0000256" key="1">
    <source>
        <dbReference type="ARBA" id="ARBA00022485"/>
    </source>
</evidence>
<reference evidence="11 12" key="1">
    <citation type="submission" date="2019-03" db="EMBL/GenBank/DDBJ databases">
        <title>Genomic Encyclopedia of Type Strains, Phase IV (KMG-IV): sequencing the most valuable type-strain genomes for metagenomic binning, comparative biology and taxonomic classification.</title>
        <authorList>
            <person name="Goeker M."/>
        </authorList>
    </citation>
    <scope>NUCLEOTIDE SEQUENCE [LARGE SCALE GENOMIC DNA]</scope>
    <source>
        <strain evidence="11 12">DSM 24179</strain>
    </source>
</reference>
<evidence type="ECO:0000256" key="6">
    <source>
        <dbReference type="ARBA" id="ARBA00023004"/>
    </source>
</evidence>
<dbReference type="EC" id="2.8.1.8" evidence="9"/>
<keyword evidence="2 9" id="KW-0963">Cytoplasm</keyword>
<gene>
    <name evidence="9" type="primary">lipA</name>
    <name evidence="11" type="ORF">EV194_101418</name>
</gene>
<dbReference type="GO" id="GO:0046872">
    <property type="term" value="F:metal ion binding"/>
    <property type="evidence" value="ECO:0007669"/>
    <property type="project" value="UniProtKB-KW"/>
</dbReference>
<dbReference type="SFLD" id="SFLDF00271">
    <property type="entry name" value="lipoyl_synthase"/>
    <property type="match status" value="1"/>
</dbReference>
<dbReference type="CDD" id="cd01335">
    <property type="entry name" value="Radical_SAM"/>
    <property type="match status" value="1"/>
</dbReference>
<dbReference type="EMBL" id="SLWK01000001">
    <property type="protein sequence ID" value="TCO10786.1"/>
    <property type="molecule type" value="Genomic_DNA"/>
</dbReference>
<dbReference type="NCBIfam" id="NF009544">
    <property type="entry name" value="PRK12928.1"/>
    <property type="match status" value="1"/>
</dbReference>
<dbReference type="FunFam" id="3.20.20.70:FF:000040">
    <property type="entry name" value="Lipoyl synthase"/>
    <property type="match status" value="1"/>
</dbReference>
<evidence type="ECO:0000256" key="3">
    <source>
        <dbReference type="ARBA" id="ARBA00022679"/>
    </source>
</evidence>
<keyword evidence="5 9" id="KW-0479">Metal-binding</keyword>
<comment type="pathway">
    <text evidence="9">Protein modification; protein lipoylation via endogenous pathway; protein N(6)-(lipoyl)lysine from octanoyl-[acyl-carrier-protein]: step 2/2.</text>
</comment>
<evidence type="ECO:0000259" key="10">
    <source>
        <dbReference type="PROSITE" id="PS51918"/>
    </source>
</evidence>
<dbReference type="SMART" id="SM00729">
    <property type="entry name" value="Elp3"/>
    <property type="match status" value="1"/>
</dbReference>
<dbReference type="HAMAP" id="MF_00206">
    <property type="entry name" value="Lipoyl_synth"/>
    <property type="match status" value="1"/>
</dbReference>
<protein>
    <recommendedName>
        <fullName evidence="9">Lipoyl synthase</fullName>
        <ecNumber evidence="9">2.8.1.8</ecNumber>
    </recommendedName>
    <alternativeName>
        <fullName evidence="9">Lip-syn</fullName>
        <shortName evidence="9">LS</shortName>
    </alternativeName>
    <alternativeName>
        <fullName evidence="9">Lipoate synthase</fullName>
    </alternativeName>
    <alternativeName>
        <fullName evidence="9">Lipoic acid synthase</fullName>
    </alternativeName>
    <alternativeName>
        <fullName evidence="9">Sulfur insertion protein LipA</fullName>
    </alternativeName>
</protein>
<feature type="binding site" evidence="9">
    <location>
        <position position="60"/>
    </location>
    <ligand>
        <name>[4Fe-4S] cluster</name>
        <dbReference type="ChEBI" id="CHEBI:49883"/>
        <label>1</label>
    </ligand>
</feature>
<comment type="cofactor">
    <cofactor evidence="9">
        <name>[4Fe-4S] cluster</name>
        <dbReference type="ChEBI" id="CHEBI:49883"/>
    </cofactor>
    <text evidence="9">Binds 2 [4Fe-4S] clusters per subunit. One cluster is coordinated with 3 cysteines and an exchangeable S-adenosyl-L-methionine.</text>
</comment>
<dbReference type="GO" id="GO:0009249">
    <property type="term" value="P:protein lipoylation"/>
    <property type="evidence" value="ECO:0007669"/>
    <property type="project" value="UniProtKB-UniRule"/>
</dbReference>
<keyword evidence="6 9" id="KW-0408">Iron</keyword>
<dbReference type="SFLD" id="SFLDG01058">
    <property type="entry name" value="lipoyl_synthase_like"/>
    <property type="match status" value="1"/>
</dbReference>